<evidence type="ECO:0000256" key="5">
    <source>
        <dbReference type="ARBA" id="ARBA00023040"/>
    </source>
</evidence>
<evidence type="ECO:0000256" key="8">
    <source>
        <dbReference type="ARBA" id="ARBA00023180"/>
    </source>
</evidence>
<evidence type="ECO:0000256" key="11">
    <source>
        <dbReference type="SAM" id="Phobius"/>
    </source>
</evidence>
<comment type="similarity">
    <text evidence="10">Belongs to the G-protein coupled receptor 1 family.</text>
</comment>
<accession>A0A914DXP0</accession>
<dbReference type="PANTHER" id="PTHR24248:SF174">
    <property type="entry name" value="TYRAMINE_OCTOPAMINE RECEPTOR"/>
    <property type="match status" value="1"/>
</dbReference>
<evidence type="ECO:0000256" key="6">
    <source>
        <dbReference type="ARBA" id="ARBA00023136"/>
    </source>
</evidence>
<dbReference type="Pfam" id="PF00001">
    <property type="entry name" value="7tm_1"/>
    <property type="match status" value="1"/>
</dbReference>
<keyword evidence="5 10" id="KW-0297">G-protein coupled receptor</keyword>
<organism evidence="13 14">
    <name type="scientific">Acrobeloides nanus</name>
    <dbReference type="NCBI Taxonomy" id="290746"/>
    <lineage>
        <taxon>Eukaryota</taxon>
        <taxon>Metazoa</taxon>
        <taxon>Ecdysozoa</taxon>
        <taxon>Nematoda</taxon>
        <taxon>Chromadorea</taxon>
        <taxon>Rhabditida</taxon>
        <taxon>Tylenchina</taxon>
        <taxon>Cephalobomorpha</taxon>
        <taxon>Cephaloboidea</taxon>
        <taxon>Cephalobidae</taxon>
        <taxon>Acrobeloides</taxon>
    </lineage>
</organism>
<evidence type="ECO:0000256" key="9">
    <source>
        <dbReference type="ARBA" id="ARBA00023224"/>
    </source>
</evidence>
<evidence type="ECO:0000256" key="10">
    <source>
        <dbReference type="RuleBase" id="RU000688"/>
    </source>
</evidence>
<dbReference type="WBParaSite" id="ACRNAN_scaffold4225.g6467.t1">
    <property type="protein sequence ID" value="ACRNAN_scaffold4225.g6467.t1"/>
    <property type="gene ID" value="ACRNAN_scaffold4225.g6467"/>
</dbReference>
<evidence type="ECO:0000313" key="14">
    <source>
        <dbReference type="WBParaSite" id="ACRNAN_scaffold4225.g6467.t1"/>
    </source>
</evidence>
<dbReference type="SUPFAM" id="SSF81321">
    <property type="entry name" value="Family A G protein-coupled receptor-like"/>
    <property type="match status" value="1"/>
</dbReference>
<dbReference type="AlphaFoldDB" id="A0A914DXP0"/>
<protein>
    <submittedName>
        <fullName evidence="14">G-protein coupled receptors family 1 profile domain-containing protein</fullName>
    </submittedName>
</protein>
<dbReference type="Proteomes" id="UP000887540">
    <property type="component" value="Unplaced"/>
</dbReference>
<proteinExistence type="inferred from homology"/>
<dbReference type="InterPro" id="IPR017452">
    <property type="entry name" value="GPCR_Rhodpsn_7TM"/>
</dbReference>
<evidence type="ECO:0000259" key="12">
    <source>
        <dbReference type="PROSITE" id="PS50262"/>
    </source>
</evidence>
<feature type="transmembrane region" description="Helical" evidence="11">
    <location>
        <begin position="88"/>
        <end position="115"/>
    </location>
</feature>
<dbReference type="GO" id="GO:0004930">
    <property type="term" value="F:G protein-coupled receptor activity"/>
    <property type="evidence" value="ECO:0007669"/>
    <property type="project" value="UniProtKB-KW"/>
</dbReference>
<dbReference type="GO" id="GO:0005886">
    <property type="term" value="C:plasma membrane"/>
    <property type="evidence" value="ECO:0007669"/>
    <property type="project" value="UniProtKB-SubCell"/>
</dbReference>
<dbReference type="PRINTS" id="PR00237">
    <property type="entry name" value="GPCRRHODOPSN"/>
</dbReference>
<sequence>MCQIFTTADILLCTSSILNLCAIAIDRYWAIHDPINYAQKRTLRFVIIVIILVWILSAMISIPPLFGWNDYTSQQLLDHCELTDEKAFVVFSASGSFFLPLIVMVVIYVKIFLAARNRIRKNQQRRSAMMRIEQPPPSKNISKSRTSKIRSMPLDRKDSLKFLVERAPLIAKDGINGVTSTVSGGSDSKGSDEETKIATVTLATLQTKNGNSNEKVKI</sequence>
<keyword evidence="7 10" id="KW-0675">Receptor</keyword>
<evidence type="ECO:0000256" key="2">
    <source>
        <dbReference type="ARBA" id="ARBA00022475"/>
    </source>
</evidence>
<keyword evidence="2" id="KW-1003">Cell membrane</keyword>
<dbReference type="Gene3D" id="1.20.1070.10">
    <property type="entry name" value="Rhodopsin 7-helix transmembrane proteins"/>
    <property type="match status" value="1"/>
</dbReference>
<evidence type="ECO:0000313" key="13">
    <source>
        <dbReference type="Proteomes" id="UP000887540"/>
    </source>
</evidence>
<keyword evidence="9 10" id="KW-0807">Transducer</keyword>
<evidence type="ECO:0000256" key="3">
    <source>
        <dbReference type="ARBA" id="ARBA00022692"/>
    </source>
</evidence>
<reference evidence="14" key="1">
    <citation type="submission" date="2022-11" db="UniProtKB">
        <authorList>
            <consortium name="WormBaseParasite"/>
        </authorList>
    </citation>
    <scope>IDENTIFICATION</scope>
</reference>
<dbReference type="InterPro" id="IPR000276">
    <property type="entry name" value="GPCR_Rhodpsn"/>
</dbReference>
<dbReference type="PROSITE" id="PS50262">
    <property type="entry name" value="G_PROTEIN_RECEP_F1_2"/>
    <property type="match status" value="1"/>
</dbReference>
<keyword evidence="4 11" id="KW-1133">Transmembrane helix</keyword>
<evidence type="ECO:0000256" key="1">
    <source>
        <dbReference type="ARBA" id="ARBA00004651"/>
    </source>
</evidence>
<evidence type="ECO:0000256" key="4">
    <source>
        <dbReference type="ARBA" id="ARBA00022989"/>
    </source>
</evidence>
<keyword evidence="3 10" id="KW-0812">Transmembrane</keyword>
<feature type="transmembrane region" description="Helical" evidence="11">
    <location>
        <begin position="45"/>
        <end position="68"/>
    </location>
</feature>
<name>A0A914DXP0_9BILA</name>
<keyword evidence="8" id="KW-0325">Glycoprotein</keyword>
<feature type="domain" description="G-protein coupled receptors family 1 profile" evidence="12">
    <location>
        <begin position="1"/>
        <end position="218"/>
    </location>
</feature>
<dbReference type="PROSITE" id="PS00237">
    <property type="entry name" value="G_PROTEIN_RECEP_F1_1"/>
    <property type="match status" value="1"/>
</dbReference>
<keyword evidence="13" id="KW-1185">Reference proteome</keyword>
<comment type="subcellular location">
    <subcellularLocation>
        <location evidence="1">Cell membrane</location>
        <topology evidence="1">Multi-pass membrane protein</topology>
    </subcellularLocation>
</comment>
<keyword evidence="6 11" id="KW-0472">Membrane</keyword>
<dbReference type="PANTHER" id="PTHR24248">
    <property type="entry name" value="ADRENERGIC RECEPTOR-RELATED G-PROTEIN COUPLED RECEPTOR"/>
    <property type="match status" value="1"/>
</dbReference>
<evidence type="ECO:0000256" key="7">
    <source>
        <dbReference type="ARBA" id="ARBA00023170"/>
    </source>
</evidence>